<dbReference type="EMBL" id="JYON01000001">
    <property type="protein sequence ID" value="KJH73637.1"/>
    <property type="molecule type" value="Genomic_DNA"/>
</dbReference>
<dbReference type="RefSeq" id="WP_045052991.1">
    <property type="nucleotide sequence ID" value="NZ_CAWMDP010000017.1"/>
</dbReference>
<accession>A0A0D8ZZ02</accession>
<evidence type="ECO:0000313" key="2">
    <source>
        <dbReference type="EMBL" id="KJH73637.1"/>
    </source>
</evidence>
<organism evidence="2 3">
    <name type="scientific">Aliterella atlantica CENA595</name>
    <dbReference type="NCBI Taxonomy" id="1618023"/>
    <lineage>
        <taxon>Bacteria</taxon>
        <taxon>Bacillati</taxon>
        <taxon>Cyanobacteriota</taxon>
        <taxon>Cyanophyceae</taxon>
        <taxon>Chroococcidiopsidales</taxon>
        <taxon>Aliterellaceae</taxon>
        <taxon>Aliterella</taxon>
    </lineage>
</organism>
<dbReference type="Proteomes" id="UP000032452">
    <property type="component" value="Unassembled WGS sequence"/>
</dbReference>
<dbReference type="STRING" id="1618023.UH38_02485"/>
<evidence type="ECO:0000256" key="1">
    <source>
        <dbReference type="SAM" id="Phobius"/>
    </source>
</evidence>
<reference evidence="2 3" key="1">
    <citation type="submission" date="2015-02" db="EMBL/GenBank/DDBJ databases">
        <title>Draft genome of a novel marine cyanobacterium (Chroococcales) isolated from South Atlantic Ocean.</title>
        <authorList>
            <person name="Rigonato J."/>
            <person name="Alvarenga D.O."/>
            <person name="Branco L.H."/>
            <person name="Varani A.M."/>
            <person name="Brandini F.P."/>
            <person name="Fiore M.F."/>
        </authorList>
    </citation>
    <scope>NUCLEOTIDE SEQUENCE [LARGE SCALE GENOMIC DNA]</scope>
    <source>
        <strain evidence="2 3">CENA595</strain>
    </source>
</reference>
<evidence type="ECO:0000313" key="3">
    <source>
        <dbReference type="Proteomes" id="UP000032452"/>
    </source>
</evidence>
<comment type="caution">
    <text evidence="2">The sequence shown here is derived from an EMBL/GenBank/DDBJ whole genome shotgun (WGS) entry which is preliminary data.</text>
</comment>
<keyword evidence="3" id="KW-1185">Reference proteome</keyword>
<feature type="transmembrane region" description="Helical" evidence="1">
    <location>
        <begin position="35"/>
        <end position="60"/>
    </location>
</feature>
<keyword evidence="1" id="KW-0812">Transmembrane</keyword>
<dbReference type="PATRIC" id="fig|1618023.3.peg.1759"/>
<proteinExistence type="predicted"/>
<keyword evidence="1" id="KW-0472">Membrane</keyword>
<protein>
    <submittedName>
        <fullName evidence="2">Pilus assembly protein PilO</fullName>
    </submittedName>
</protein>
<name>A0A0D8ZZ02_9CYAN</name>
<dbReference type="OrthoDB" id="483469at2"/>
<sequence length="251" mass="27395">MTFSDDFITVGEGQELQESAPSYPSLFGIKLTPQISGILIALGLGALALYVLTTYVMPVWQRYGELSTSRTEKQGQIAQKQAVLQQGEKLKTELVQAKQQQTEILGLFANEKTLDTLLLDLNRLVESGNATQSNGVIARLQRFVPQNQSNAEVVNDSSYGAAVNGKLKRRIVNVEFTGNYEQTQSILRNMERLQPLLIVKDYKSTLTQNPSSQPGFVPLPTISTSFQLQALIPANAEEVAAAAKAAATPPK</sequence>
<keyword evidence="1" id="KW-1133">Transmembrane helix</keyword>
<gene>
    <name evidence="2" type="ORF">UH38_02485</name>
</gene>
<dbReference type="AlphaFoldDB" id="A0A0D8ZZ02"/>